<dbReference type="AlphaFoldDB" id="A0A5B7ER90"/>
<feature type="region of interest" description="Disordered" evidence="1">
    <location>
        <begin position="1"/>
        <end position="105"/>
    </location>
</feature>
<accession>A0A5B7ER90</accession>
<dbReference type="EMBL" id="VSRR010003568">
    <property type="protein sequence ID" value="MPC36652.1"/>
    <property type="molecule type" value="Genomic_DNA"/>
</dbReference>
<evidence type="ECO:0000313" key="3">
    <source>
        <dbReference type="Proteomes" id="UP000324222"/>
    </source>
</evidence>
<protein>
    <submittedName>
        <fullName evidence="2">Uncharacterized protein</fullName>
    </submittedName>
</protein>
<evidence type="ECO:0000313" key="2">
    <source>
        <dbReference type="EMBL" id="MPC36652.1"/>
    </source>
</evidence>
<proteinExistence type="predicted"/>
<dbReference type="Proteomes" id="UP000324222">
    <property type="component" value="Unassembled WGS sequence"/>
</dbReference>
<comment type="caution">
    <text evidence="2">The sequence shown here is derived from an EMBL/GenBank/DDBJ whole genome shotgun (WGS) entry which is preliminary data.</text>
</comment>
<gene>
    <name evidence="2" type="ORF">E2C01_030119</name>
</gene>
<feature type="compositionally biased region" description="Basic and acidic residues" evidence="1">
    <location>
        <begin position="19"/>
        <end position="37"/>
    </location>
</feature>
<evidence type="ECO:0000256" key="1">
    <source>
        <dbReference type="SAM" id="MobiDB-lite"/>
    </source>
</evidence>
<sequence length="105" mass="11344">MYSPSASIPAVQEVDDEQDGKNEKHYVHYETENHFGDLESPPGANADKAGIDDTGAGDVEREGRSGPGVWDGGRTVEGWSGAMSTGHWRRSGVAARRRGFETLPE</sequence>
<reference evidence="2 3" key="1">
    <citation type="submission" date="2019-05" db="EMBL/GenBank/DDBJ databases">
        <title>Another draft genome of Portunus trituberculatus and its Hox gene families provides insights of decapod evolution.</title>
        <authorList>
            <person name="Jeong J.-H."/>
            <person name="Song I."/>
            <person name="Kim S."/>
            <person name="Choi T."/>
            <person name="Kim D."/>
            <person name="Ryu S."/>
            <person name="Kim W."/>
        </authorList>
    </citation>
    <scope>NUCLEOTIDE SEQUENCE [LARGE SCALE GENOMIC DNA]</scope>
    <source>
        <tissue evidence="2">Muscle</tissue>
    </source>
</reference>
<name>A0A5B7ER90_PORTR</name>
<organism evidence="2 3">
    <name type="scientific">Portunus trituberculatus</name>
    <name type="common">Swimming crab</name>
    <name type="synonym">Neptunus trituberculatus</name>
    <dbReference type="NCBI Taxonomy" id="210409"/>
    <lineage>
        <taxon>Eukaryota</taxon>
        <taxon>Metazoa</taxon>
        <taxon>Ecdysozoa</taxon>
        <taxon>Arthropoda</taxon>
        <taxon>Crustacea</taxon>
        <taxon>Multicrustacea</taxon>
        <taxon>Malacostraca</taxon>
        <taxon>Eumalacostraca</taxon>
        <taxon>Eucarida</taxon>
        <taxon>Decapoda</taxon>
        <taxon>Pleocyemata</taxon>
        <taxon>Brachyura</taxon>
        <taxon>Eubrachyura</taxon>
        <taxon>Portunoidea</taxon>
        <taxon>Portunidae</taxon>
        <taxon>Portuninae</taxon>
        <taxon>Portunus</taxon>
    </lineage>
</organism>
<keyword evidence="3" id="KW-1185">Reference proteome</keyword>